<evidence type="ECO:0000256" key="1">
    <source>
        <dbReference type="SAM" id="Phobius"/>
    </source>
</evidence>
<sequence>MTVKKDNQLIGFMFVISMFSVGIYYLLPMIYVNPYEYFYGGELKSYQLYHLFFSGVMIPVTSLITGFIISRQDYDRLTVLKKLLMIFIVLFFISLLFNGFIGLFIVPISGMVVLFFRDKPLIISIITSLILLSLYFIVWTILPALVAANSNNIVYSSIQQLNNYLGVYRESDIISMIEFNVQSIFTINFFDKFLFLSLPLTFVGSIFNRLNIEDYFKQKGTILMIITIISGLIIKMMEILSLGSKSGRLIGDNIGGVIMSLGLFLLLILLVQRLPKVSEFLFENIGVFSLTMFMIFNLIMATIFYGFGLNYYGEVKVGYLVIIILIITIVIFVLSMLLKKTKIRPLIIISNENHY</sequence>
<feature type="transmembrane region" description="Helical" evidence="1">
    <location>
        <begin position="193"/>
        <end position="210"/>
    </location>
</feature>
<feature type="transmembrane region" description="Helical" evidence="1">
    <location>
        <begin position="317"/>
        <end position="338"/>
    </location>
</feature>
<feature type="transmembrane region" description="Helical" evidence="1">
    <location>
        <begin position="122"/>
        <end position="146"/>
    </location>
</feature>
<dbReference type="Pfam" id="PF04235">
    <property type="entry name" value="DUF418"/>
    <property type="match status" value="1"/>
</dbReference>
<proteinExistence type="predicted"/>
<feature type="domain" description="DUF418" evidence="2">
    <location>
        <begin position="217"/>
        <end position="339"/>
    </location>
</feature>
<feature type="transmembrane region" description="Helical" evidence="1">
    <location>
        <begin position="47"/>
        <end position="71"/>
    </location>
</feature>
<dbReference type="AlphaFoldDB" id="A0A9Q2CZ83"/>
<dbReference type="Proteomes" id="UP000579136">
    <property type="component" value="Unassembled WGS sequence"/>
</dbReference>
<dbReference type="EMBL" id="JACHHF010000003">
    <property type="protein sequence ID" value="MBB5175825.1"/>
    <property type="molecule type" value="Genomic_DNA"/>
</dbReference>
<evidence type="ECO:0000313" key="4">
    <source>
        <dbReference type="Proteomes" id="UP000579136"/>
    </source>
</evidence>
<feature type="transmembrane region" description="Helical" evidence="1">
    <location>
        <begin position="222"/>
        <end position="242"/>
    </location>
</feature>
<accession>A0A9Q2CZ83</accession>
<keyword evidence="1" id="KW-1133">Transmembrane helix</keyword>
<gene>
    <name evidence="3" type="ORF">HNQ45_000700</name>
</gene>
<keyword evidence="1" id="KW-0472">Membrane</keyword>
<evidence type="ECO:0000259" key="2">
    <source>
        <dbReference type="Pfam" id="PF04235"/>
    </source>
</evidence>
<feature type="transmembrane region" description="Helical" evidence="1">
    <location>
        <begin position="9"/>
        <end position="27"/>
    </location>
</feature>
<comment type="caution">
    <text evidence="3">The sequence shown here is derived from an EMBL/GenBank/DDBJ whole genome shotgun (WGS) entry which is preliminary data.</text>
</comment>
<name>A0A9Q2CZ83_9STAP</name>
<keyword evidence="4" id="KW-1185">Reference proteome</keyword>
<feature type="transmembrane region" description="Helical" evidence="1">
    <location>
        <begin position="284"/>
        <end position="305"/>
    </location>
</feature>
<organism evidence="3 4">
    <name type="scientific">Nosocomiicoccus ampullae</name>
    <dbReference type="NCBI Taxonomy" id="489910"/>
    <lineage>
        <taxon>Bacteria</taxon>
        <taxon>Bacillati</taxon>
        <taxon>Bacillota</taxon>
        <taxon>Bacilli</taxon>
        <taxon>Bacillales</taxon>
        <taxon>Staphylococcaceae</taxon>
        <taxon>Nosocomiicoccus</taxon>
    </lineage>
</organism>
<evidence type="ECO:0000313" key="3">
    <source>
        <dbReference type="EMBL" id="MBB5175825.1"/>
    </source>
</evidence>
<protein>
    <recommendedName>
        <fullName evidence="2">DUF418 domain-containing protein</fullName>
    </recommendedName>
</protein>
<feature type="transmembrane region" description="Helical" evidence="1">
    <location>
        <begin position="254"/>
        <end position="272"/>
    </location>
</feature>
<dbReference type="RefSeq" id="WP_183673470.1">
    <property type="nucleotide sequence ID" value="NZ_CBCRYX010000002.1"/>
</dbReference>
<reference evidence="3 4" key="1">
    <citation type="submission" date="2020-08" db="EMBL/GenBank/DDBJ databases">
        <title>Genomic Encyclopedia of Type Strains, Phase IV (KMG-IV): sequencing the most valuable type-strain genomes for metagenomic binning, comparative biology and taxonomic classification.</title>
        <authorList>
            <person name="Goeker M."/>
        </authorList>
    </citation>
    <scope>NUCLEOTIDE SEQUENCE [LARGE SCALE GENOMIC DNA]</scope>
    <source>
        <strain evidence="3 4">DSM 19163</strain>
    </source>
</reference>
<feature type="transmembrane region" description="Helical" evidence="1">
    <location>
        <begin position="83"/>
        <end position="116"/>
    </location>
</feature>
<dbReference type="InterPro" id="IPR007349">
    <property type="entry name" value="DUF418"/>
</dbReference>
<keyword evidence="1" id="KW-0812">Transmembrane</keyword>